<dbReference type="Pfam" id="PF01762">
    <property type="entry name" value="Galactosyl_T"/>
    <property type="match status" value="1"/>
</dbReference>
<keyword evidence="4" id="KW-0808">Transferase</keyword>
<keyword evidence="7" id="KW-1133">Transmembrane helix</keyword>
<dbReference type="EC" id="2.4.1.-" evidence="11"/>
<evidence type="ECO:0000256" key="3">
    <source>
        <dbReference type="ARBA" id="ARBA00022676"/>
    </source>
</evidence>
<dbReference type="Gene3D" id="3.90.550.50">
    <property type="match status" value="1"/>
</dbReference>
<keyword evidence="10" id="KW-0325">Glycoprotein</keyword>
<evidence type="ECO:0000256" key="10">
    <source>
        <dbReference type="ARBA" id="ARBA00023180"/>
    </source>
</evidence>
<evidence type="ECO:0000256" key="2">
    <source>
        <dbReference type="ARBA" id="ARBA00008661"/>
    </source>
</evidence>
<sequence length="372" mass="43233">MAVFGRRLALFLGGLITALVMIDQFISTPVSEMSRLQNLMNERQVYNEDAKNSRNLNIKTIEEIQPTTVASTLTTRHVKRTSYPLTLMSAYLINNPSICKSDSNLNFLFIVHTSTDHFKRRRAIRETWGNTNIFRNISFRVAFFFGLTSDKKIQIMLENESTVYGDIIQGQFIDSYRNLTHKGVLTYRWISEFCSNVEMVVKVDDDMFVNVFNLLEYYLPLYQKASRKIMCHLRPKGTSPIMREKSKWKVHANQFKNMTHYPVPYCNGYFVLISADIIRPMYKASYLTPFFWVDDVYLYGLLPAKIGKVEFTSITANLTLHQETGMKCYTGNTTCKYLASYAEKQGYMESMWFAALKMYRTIAKNFVSQELL</sequence>
<dbReference type="GO" id="GO:0016758">
    <property type="term" value="F:hexosyltransferase activity"/>
    <property type="evidence" value="ECO:0007669"/>
    <property type="project" value="InterPro"/>
</dbReference>
<dbReference type="AlphaFoldDB" id="A0A8W8MWB0"/>
<dbReference type="PANTHER" id="PTHR11214">
    <property type="entry name" value="BETA-1,3-N-ACETYLGLUCOSAMINYLTRANSFERASE"/>
    <property type="match status" value="1"/>
</dbReference>
<evidence type="ECO:0000256" key="6">
    <source>
        <dbReference type="ARBA" id="ARBA00022968"/>
    </source>
</evidence>
<comment type="subcellular location">
    <subcellularLocation>
        <location evidence="1 11">Golgi apparatus membrane</location>
        <topology evidence="1 11">Single-pass type II membrane protein</topology>
    </subcellularLocation>
</comment>
<dbReference type="GO" id="GO:0000139">
    <property type="term" value="C:Golgi membrane"/>
    <property type="evidence" value="ECO:0007669"/>
    <property type="project" value="UniProtKB-SubCell"/>
</dbReference>
<evidence type="ECO:0000313" key="12">
    <source>
        <dbReference type="EnsemblMetazoa" id="G35357.8:cds"/>
    </source>
</evidence>
<protein>
    <recommendedName>
        <fullName evidence="11">Hexosyltransferase</fullName>
        <ecNumber evidence="11">2.4.1.-</ecNumber>
    </recommendedName>
</protein>
<keyword evidence="3 11" id="KW-0328">Glycosyltransferase</keyword>
<dbReference type="Proteomes" id="UP000005408">
    <property type="component" value="Unassembled WGS sequence"/>
</dbReference>
<keyword evidence="13" id="KW-1185">Reference proteome</keyword>
<evidence type="ECO:0000256" key="7">
    <source>
        <dbReference type="ARBA" id="ARBA00022989"/>
    </source>
</evidence>
<dbReference type="OMA" id="WPRHITH"/>
<keyword evidence="5" id="KW-0812">Transmembrane</keyword>
<evidence type="ECO:0000256" key="1">
    <source>
        <dbReference type="ARBA" id="ARBA00004323"/>
    </source>
</evidence>
<dbReference type="FunFam" id="3.90.550.50:FF:000001">
    <property type="entry name" value="Hexosyltransferase"/>
    <property type="match status" value="1"/>
</dbReference>
<dbReference type="InterPro" id="IPR002659">
    <property type="entry name" value="Glyco_trans_31"/>
</dbReference>
<keyword evidence="6" id="KW-0735">Signal-anchor</keyword>
<evidence type="ECO:0000256" key="4">
    <source>
        <dbReference type="ARBA" id="ARBA00022679"/>
    </source>
</evidence>
<keyword evidence="9" id="KW-0472">Membrane</keyword>
<evidence type="ECO:0000313" key="13">
    <source>
        <dbReference type="Proteomes" id="UP000005408"/>
    </source>
</evidence>
<dbReference type="EnsemblMetazoa" id="G35357.10">
    <property type="protein sequence ID" value="G35357.10:cds"/>
    <property type="gene ID" value="G35357"/>
</dbReference>
<evidence type="ECO:0000256" key="8">
    <source>
        <dbReference type="ARBA" id="ARBA00023034"/>
    </source>
</evidence>
<dbReference type="EnsemblMetazoa" id="G35357.8">
    <property type="protein sequence ID" value="G35357.8:cds"/>
    <property type="gene ID" value="G35357"/>
</dbReference>
<proteinExistence type="inferred from homology"/>
<evidence type="ECO:0000256" key="5">
    <source>
        <dbReference type="ARBA" id="ARBA00022692"/>
    </source>
</evidence>
<reference evidence="12" key="1">
    <citation type="submission" date="2022-08" db="UniProtKB">
        <authorList>
            <consortium name="EnsemblMetazoa"/>
        </authorList>
    </citation>
    <scope>IDENTIFICATION</scope>
    <source>
        <strain evidence="12">05x7-T-G4-1.051#20</strain>
    </source>
</reference>
<organism evidence="12 13">
    <name type="scientific">Magallana gigas</name>
    <name type="common">Pacific oyster</name>
    <name type="synonym">Crassostrea gigas</name>
    <dbReference type="NCBI Taxonomy" id="29159"/>
    <lineage>
        <taxon>Eukaryota</taxon>
        <taxon>Metazoa</taxon>
        <taxon>Spiralia</taxon>
        <taxon>Lophotrochozoa</taxon>
        <taxon>Mollusca</taxon>
        <taxon>Bivalvia</taxon>
        <taxon>Autobranchia</taxon>
        <taxon>Pteriomorphia</taxon>
        <taxon>Ostreida</taxon>
        <taxon>Ostreoidea</taxon>
        <taxon>Ostreidae</taxon>
        <taxon>Magallana</taxon>
    </lineage>
</organism>
<accession>A0A8W8MWB0</accession>
<keyword evidence="8 11" id="KW-0333">Golgi apparatus</keyword>
<evidence type="ECO:0000256" key="9">
    <source>
        <dbReference type="ARBA" id="ARBA00023136"/>
    </source>
</evidence>
<evidence type="ECO:0000256" key="11">
    <source>
        <dbReference type="RuleBase" id="RU363063"/>
    </source>
</evidence>
<dbReference type="GO" id="GO:0006493">
    <property type="term" value="P:protein O-linked glycosylation"/>
    <property type="evidence" value="ECO:0007669"/>
    <property type="project" value="TreeGrafter"/>
</dbReference>
<name>A0A8W8MWB0_MAGGI</name>
<dbReference type="PANTHER" id="PTHR11214:SF364">
    <property type="entry name" value="HEXOSYLTRANSFERASE"/>
    <property type="match status" value="1"/>
</dbReference>
<comment type="similarity">
    <text evidence="2 11">Belongs to the glycosyltransferase 31 family.</text>
</comment>